<name>A0A077ZZ13_STYLE</name>
<protein>
    <submittedName>
        <fullName evidence="2">Uncharacterized protein</fullName>
    </submittedName>
</protein>
<organism evidence="2 3">
    <name type="scientific">Stylonychia lemnae</name>
    <name type="common">Ciliate</name>
    <dbReference type="NCBI Taxonomy" id="5949"/>
    <lineage>
        <taxon>Eukaryota</taxon>
        <taxon>Sar</taxon>
        <taxon>Alveolata</taxon>
        <taxon>Ciliophora</taxon>
        <taxon>Intramacronucleata</taxon>
        <taxon>Spirotrichea</taxon>
        <taxon>Stichotrichia</taxon>
        <taxon>Sporadotrichida</taxon>
        <taxon>Oxytrichidae</taxon>
        <taxon>Stylonychinae</taxon>
        <taxon>Stylonychia</taxon>
    </lineage>
</organism>
<sequence length="425" mass="49259">MDLNKPPPEILDGANILQTIEKIEKESAVEAATRFAALAEQQETQKNYKQAEESNHKASLYYLEAMAMMKQQPQFDSEALKTLEILSETHRRKGKLLAMRKDWGVASVRNKVNQMIKNQEQLKKATNNQFLNSGATSVLLEKEKLAIIERERYMSKMKEQMIILYHGMFIDAKKQLENLVEYQKTKLQKFESRLNEILNTFKKGFNDQTKELILSHGEKFISVNTNPFAKEALRESINITKIEKNNQNMEKVLQALNQYTILIGDKLGKVVQKFDEMSNKEKSLSLTYGQLTAVAITPIGQQVGFNQIIDQSDRELLETMQRQAVNQDLQESIIGNENRTFQRSHSMGYKGVQEVQHIKPMPVLPGQPQFNENQYQDVIRKMEQSIKQLEQNNKDLERKYKKYYGYTKNHLNEMKSSALPKKETK</sequence>
<dbReference type="AlphaFoldDB" id="A0A077ZZ13"/>
<dbReference type="Proteomes" id="UP000039865">
    <property type="component" value="Unassembled WGS sequence"/>
</dbReference>
<evidence type="ECO:0000256" key="1">
    <source>
        <dbReference type="SAM" id="Coils"/>
    </source>
</evidence>
<accession>A0A077ZZ13</accession>
<dbReference type="EMBL" id="CCKQ01004064">
    <property type="protein sequence ID" value="CDW75196.1"/>
    <property type="molecule type" value="Genomic_DNA"/>
</dbReference>
<evidence type="ECO:0000313" key="3">
    <source>
        <dbReference type="Proteomes" id="UP000039865"/>
    </source>
</evidence>
<reference evidence="2 3" key="1">
    <citation type="submission" date="2014-06" db="EMBL/GenBank/DDBJ databases">
        <authorList>
            <person name="Swart Estienne"/>
        </authorList>
    </citation>
    <scope>NUCLEOTIDE SEQUENCE [LARGE SCALE GENOMIC DNA]</scope>
    <source>
        <strain evidence="2 3">130c</strain>
    </source>
</reference>
<keyword evidence="3" id="KW-1185">Reference proteome</keyword>
<dbReference type="InParanoid" id="A0A077ZZ13"/>
<keyword evidence="1" id="KW-0175">Coiled coil</keyword>
<proteinExistence type="predicted"/>
<evidence type="ECO:0000313" key="2">
    <source>
        <dbReference type="EMBL" id="CDW75196.1"/>
    </source>
</evidence>
<dbReference type="Gene3D" id="1.20.58.80">
    <property type="entry name" value="Phosphotransferase system, lactose/cellobiose-type IIA subunit"/>
    <property type="match status" value="1"/>
</dbReference>
<gene>
    <name evidence="2" type="primary">Contig13638.g681</name>
    <name evidence="2" type="ORF">STYLEM_4183</name>
</gene>
<feature type="coiled-coil region" evidence="1">
    <location>
        <begin position="372"/>
        <end position="406"/>
    </location>
</feature>